<dbReference type="PANTHER" id="PTHR14388">
    <property type="entry name" value="T CELL-SPECIFIC ADAPTER PROTEIN TSAD"/>
    <property type="match status" value="1"/>
</dbReference>
<feature type="coiled-coil region" evidence="2">
    <location>
        <begin position="225"/>
        <end position="277"/>
    </location>
</feature>
<dbReference type="Gene3D" id="3.30.505.10">
    <property type="entry name" value="SH2 domain"/>
    <property type="match status" value="1"/>
</dbReference>
<dbReference type="InterPro" id="IPR036860">
    <property type="entry name" value="SH2_dom_sf"/>
</dbReference>
<feature type="compositionally biased region" description="Polar residues" evidence="3">
    <location>
        <begin position="288"/>
        <end position="298"/>
    </location>
</feature>
<keyword evidence="6" id="KW-1185">Reference proteome</keyword>
<reference evidence="6" key="1">
    <citation type="submission" date="2020-01" db="EMBL/GenBank/DDBJ databases">
        <title>Draft genome sequence of the Termite Coptotermes fromosanus.</title>
        <authorList>
            <person name="Itakura S."/>
            <person name="Yosikawa Y."/>
            <person name="Umezawa K."/>
        </authorList>
    </citation>
    <scope>NUCLEOTIDE SEQUENCE [LARGE SCALE GENOMIC DNA]</scope>
</reference>
<evidence type="ECO:0000313" key="6">
    <source>
        <dbReference type="Proteomes" id="UP000502823"/>
    </source>
</evidence>
<protein>
    <recommendedName>
        <fullName evidence="4">SH2 domain-containing protein</fullName>
    </recommendedName>
</protein>
<keyword evidence="2" id="KW-0175">Coiled coil</keyword>
<dbReference type="OrthoDB" id="10003345at2759"/>
<evidence type="ECO:0000256" key="1">
    <source>
        <dbReference type="PROSITE-ProRule" id="PRU00191"/>
    </source>
</evidence>
<proteinExistence type="predicted"/>
<evidence type="ECO:0000313" key="5">
    <source>
        <dbReference type="EMBL" id="GFG29689.1"/>
    </source>
</evidence>
<dbReference type="Pfam" id="PF00017">
    <property type="entry name" value="SH2"/>
    <property type="match status" value="1"/>
</dbReference>
<dbReference type="InterPro" id="IPR000980">
    <property type="entry name" value="SH2"/>
</dbReference>
<gene>
    <name evidence="5" type="ORF">Cfor_03739</name>
</gene>
<dbReference type="PROSITE" id="PS50001">
    <property type="entry name" value="SH2"/>
    <property type="match status" value="1"/>
</dbReference>
<evidence type="ECO:0000256" key="2">
    <source>
        <dbReference type="SAM" id="Coils"/>
    </source>
</evidence>
<organism evidence="5 6">
    <name type="scientific">Coptotermes formosanus</name>
    <name type="common">Formosan subterranean termite</name>
    <dbReference type="NCBI Taxonomy" id="36987"/>
    <lineage>
        <taxon>Eukaryota</taxon>
        <taxon>Metazoa</taxon>
        <taxon>Ecdysozoa</taxon>
        <taxon>Arthropoda</taxon>
        <taxon>Hexapoda</taxon>
        <taxon>Insecta</taxon>
        <taxon>Pterygota</taxon>
        <taxon>Neoptera</taxon>
        <taxon>Polyneoptera</taxon>
        <taxon>Dictyoptera</taxon>
        <taxon>Blattodea</taxon>
        <taxon>Blattoidea</taxon>
        <taxon>Termitoidae</taxon>
        <taxon>Rhinotermitidae</taxon>
        <taxon>Coptotermes</taxon>
    </lineage>
</organism>
<evidence type="ECO:0000256" key="3">
    <source>
        <dbReference type="SAM" id="MobiDB-lite"/>
    </source>
</evidence>
<accession>A0A6L2PB61</accession>
<keyword evidence="1" id="KW-0727">SH2 domain</keyword>
<dbReference type="Proteomes" id="UP000502823">
    <property type="component" value="Unassembled WGS sequence"/>
</dbReference>
<dbReference type="InParanoid" id="A0A6L2PB61"/>
<dbReference type="EMBL" id="BLKM01000167">
    <property type="protein sequence ID" value="GFG29689.1"/>
    <property type="molecule type" value="Genomic_DNA"/>
</dbReference>
<dbReference type="SUPFAM" id="SSF55550">
    <property type="entry name" value="SH2 domain"/>
    <property type="match status" value="1"/>
</dbReference>
<name>A0A6L2PB61_COPFO</name>
<dbReference type="SMART" id="SM00252">
    <property type="entry name" value="SH2"/>
    <property type="match status" value="1"/>
</dbReference>
<dbReference type="AlphaFoldDB" id="A0A6L2PB61"/>
<comment type="caution">
    <text evidence="5">The sequence shown here is derived from an EMBL/GenBank/DDBJ whole genome shotgun (WGS) entry which is preliminary data.</text>
</comment>
<feature type="coiled-coil region" evidence="2">
    <location>
        <begin position="88"/>
        <end position="145"/>
    </location>
</feature>
<feature type="domain" description="SH2" evidence="4">
    <location>
        <begin position="351"/>
        <end position="406"/>
    </location>
</feature>
<feature type="compositionally biased region" description="Low complexity" evidence="3">
    <location>
        <begin position="299"/>
        <end position="310"/>
    </location>
</feature>
<dbReference type="GO" id="GO:0005737">
    <property type="term" value="C:cytoplasm"/>
    <property type="evidence" value="ECO:0007669"/>
    <property type="project" value="TreeGrafter"/>
</dbReference>
<evidence type="ECO:0000259" key="4">
    <source>
        <dbReference type="PROSITE" id="PS50001"/>
    </source>
</evidence>
<sequence length="477" mass="55263">MLKKILQDMWVDPDLLVELDESQKQTLFCRMREEQVRRWTQWDLEESRKPPIAKRNGCHKKQVDFLMGSDGEPWVWVMGEHPDDLSIEEILEQEAREKARRQAEKEAEQLRKSVEAELTELLDLNQKQIEAMEAAQRKEDKLEDEASLDIYCSVDELREKVTQFPALNSTYVRNSINKFDNNGVNPMADKRDALQEISLNKPKKVAQRVALWEKRVMEERTSEIFKRLQKKQMEVAREAEEAEQKQEQLWREQERKAKQAEMQIREIARRAREEHRRTSVLDMEVEVTNSTRHSTEMNLSPASSKSLSPSTHLELQTAKPPGKEAVIEWFRSSEISRRAGFEPSSDQLAPWFHGLITRQEAESLLHDKPVGSFLVRLSERIWGYAITYRDADRCKHYLVDASSGHYQFLGANQITHNTLAVSAHGVGIPEQHAVSLKCPVKVQYHVIHSAYATVPCRRCSSADQSCCTVPFSQHTYV</sequence>
<feature type="region of interest" description="Disordered" evidence="3">
    <location>
        <begin position="288"/>
        <end position="318"/>
    </location>
</feature>
<dbReference type="PANTHER" id="PTHR14388:SF17">
    <property type="entry name" value="SH2 DOMAIN-CONTAINING PROTEIN"/>
    <property type="match status" value="1"/>
</dbReference>